<dbReference type="PANTHER" id="PTHR11879:SF55">
    <property type="entry name" value="GLUTAMATE OXALOACETATE TRANSAMINASE 1, ISOFORM B"/>
    <property type="match status" value="1"/>
</dbReference>
<dbReference type="InterPro" id="IPR015424">
    <property type="entry name" value="PyrdxlP-dep_Trfase"/>
</dbReference>
<evidence type="ECO:0000256" key="7">
    <source>
        <dbReference type="RuleBase" id="RU000480"/>
    </source>
</evidence>
<comment type="miscellaneous">
    <text evidence="7">In eukaryotes there are cytoplasmic, mitochondrial and chloroplastic isozymes.</text>
</comment>
<dbReference type="InterPro" id="IPR004839">
    <property type="entry name" value="Aminotransferase_I/II_large"/>
</dbReference>
<dbReference type="OrthoDB" id="6752799at2759"/>
<dbReference type="NCBIfam" id="NF006719">
    <property type="entry name" value="PRK09257.1"/>
    <property type="match status" value="1"/>
</dbReference>
<dbReference type="PRINTS" id="PR00799">
    <property type="entry name" value="TRANSAMINASE"/>
</dbReference>
<sequence>MAVNGTTMKLPSMFAAAPYIPADPIFALTAEYLADSFPKKVNLGQGAYRDEKAQPWVLPSVARSRKTIIEQGLQHEYLPIAGLARFRSKVAELALGRDIYNSRSKKIATCQTLSGTGSLHLAGLLIRSCQKPSLPKVYITTPTWANHHHIFSSLGFPCQSFRYYDPDTKTLDLDTYLSTLNSAEPGSIIILHACAHNPTGLDPTPEEWKEIGRIMKERNLFPLFDAAYLGFNSGDFNKDAFAIRYFVNDLDMEVALCLSFAKNMGLYGERVGCLVLATSTEEVARNSQSVLESLQRSEISNPPAFGAKVAATILEDAGLRESWFEDLRTMSGRIQSMRKMLYDGLVANAAPGNWDHLLRQSGMFGFLGLSPKVVIELKEKYHIYMAANSRVSIAGLNKDNVEYVAKSIAEVMKNE</sequence>
<comment type="cofactor">
    <cofactor evidence="1">
        <name>pyridoxal 5'-phosphate</name>
        <dbReference type="ChEBI" id="CHEBI:597326"/>
    </cofactor>
</comment>
<dbReference type="InterPro" id="IPR015422">
    <property type="entry name" value="PyrdxlP-dep_Trfase_small"/>
</dbReference>
<dbReference type="GO" id="GO:0006532">
    <property type="term" value="P:aspartate biosynthetic process"/>
    <property type="evidence" value="ECO:0007669"/>
    <property type="project" value="TreeGrafter"/>
</dbReference>
<dbReference type="InterPro" id="IPR000796">
    <property type="entry name" value="Asp_trans"/>
</dbReference>
<evidence type="ECO:0000256" key="5">
    <source>
        <dbReference type="ARBA" id="ARBA00022679"/>
    </source>
</evidence>
<dbReference type="Proteomes" id="UP000266188">
    <property type="component" value="Unassembled WGS sequence"/>
</dbReference>
<comment type="caution">
    <text evidence="9">The sequence shown here is derived from an EMBL/GenBank/DDBJ whole genome shotgun (WGS) entry which is preliminary data.</text>
</comment>
<evidence type="ECO:0000256" key="6">
    <source>
        <dbReference type="ARBA" id="ARBA00022898"/>
    </source>
</evidence>
<dbReference type="InterPro" id="IPR015421">
    <property type="entry name" value="PyrdxlP-dep_Trfase_major"/>
</dbReference>
<keyword evidence="6" id="KW-0663">Pyridoxal phosphate</keyword>
<evidence type="ECO:0000313" key="9">
    <source>
        <dbReference type="EMBL" id="RJE20359.1"/>
    </source>
</evidence>
<keyword evidence="4 7" id="KW-0032">Aminotransferase</keyword>
<dbReference type="GO" id="GO:0004069">
    <property type="term" value="F:L-aspartate:2-oxoglutarate aminotransferase activity"/>
    <property type="evidence" value="ECO:0007669"/>
    <property type="project" value="UniProtKB-EC"/>
</dbReference>
<dbReference type="PROSITE" id="PS00105">
    <property type="entry name" value="AA_TRANSFER_CLASS_1"/>
    <property type="match status" value="1"/>
</dbReference>
<dbReference type="SUPFAM" id="SSF53383">
    <property type="entry name" value="PLP-dependent transferases"/>
    <property type="match status" value="1"/>
</dbReference>
<dbReference type="STRING" id="2070753.A0A3A2ZB37"/>
<protein>
    <recommendedName>
        <fullName evidence="7">Aspartate aminotransferase</fullName>
        <ecNumber evidence="7">2.6.1.1</ecNumber>
    </recommendedName>
</protein>
<comment type="similarity">
    <text evidence="2">Belongs to the class-I pyridoxal-phosphate-dependent aminotransferase family.</text>
</comment>
<keyword evidence="10" id="KW-1185">Reference proteome</keyword>
<dbReference type="Gene3D" id="3.40.640.10">
    <property type="entry name" value="Type I PLP-dependent aspartate aminotransferase-like (Major domain)"/>
    <property type="match status" value="1"/>
</dbReference>
<dbReference type="EC" id="2.6.1.1" evidence="7"/>
<dbReference type="GO" id="GO:0030170">
    <property type="term" value="F:pyridoxal phosphate binding"/>
    <property type="evidence" value="ECO:0007669"/>
    <property type="project" value="InterPro"/>
</dbReference>
<dbReference type="FunFam" id="3.90.1150.10:FF:000001">
    <property type="entry name" value="Aspartate aminotransferase"/>
    <property type="match status" value="1"/>
</dbReference>
<comment type="catalytic activity">
    <reaction evidence="7">
        <text>L-aspartate + 2-oxoglutarate = oxaloacetate + L-glutamate</text>
        <dbReference type="Rhea" id="RHEA:21824"/>
        <dbReference type="ChEBI" id="CHEBI:16452"/>
        <dbReference type="ChEBI" id="CHEBI:16810"/>
        <dbReference type="ChEBI" id="CHEBI:29985"/>
        <dbReference type="ChEBI" id="CHEBI:29991"/>
        <dbReference type="EC" id="2.6.1.1"/>
    </reaction>
</comment>
<dbReference type="AlphaFoldDB" id="A0A3A2ZB37"/>
<dbReference type="EMBL" id="MVGC01000314">
    <property type="protein sequence ID" value="RJE20359.1"/>
    <property type="molecule type" value="Genomic_DNA"/>
</dbReference>
<proteinExistence type="inferred from homology"/>
<evidence type="ECO:0000256" key="2">
    <source>
        <dbReference type="ARBA" id="ARBA00007441"/>
    </source>
</evidence>
<organism evidence="9 10">
    <name type="scientific">Aspergillus sclerotialis</name>
    <dbReference type="NCBI Taxonomy" id="2070753"/>
    <lineage>
        <taxon>Eukaryota</taxon>
        <taxon>Fungi</taxon>
        <taxon>Dikarya</taxon>
        <taxon>Ascomycota</taxon>
        <taxon>Pezizomycotina</taxon>
        <taxon>Eurotiomycetes</taxon>
        <taxon>Eurotiomycetidae</taxon>
        <taxon>Eurotiales</taxon>
        <taxon>Aspergillaceae</taxon>
        <taxon>Aspergillus</taxon>
        <taxon>Aspergillus subgen. Polypaecilum</taxon>
    </lineage>
</organism>
<dbReference type="InterPro" id="IPR004838">
    <property type="entry name" value="NHTrfase_class1_PyrdxlP-BS"/>
</dbReference>
<dbReference type="CDD" id="cd00609">
    <property type="entry name" value="AAT_like"/>
    <property type="match status" value="1"/>
</dbReference>
<dbReference type="FunFam" id="3.40.640.10:FF:000066">
    <property type="entry name" value="Aspartate aminotransferase"/>
    <property type="match status" value="1"/>
</dbReference>
<dbReference type="GO" id="GO:0005829">
    <property type="term" value="C:cytosol"/>
    <property type="evidence" value="ECO:0007669"/>
    <property type="project" value="TreeGrafter"/>
</dbReference>
<evidence type="ECO:0000313" key="10">
    <source>
        <dbReference type="Proteomes" id="UP000266188"/>
    </source>
</evidence>
<accession>A0A3A2ZB37</accession>
<reference evidence="10" key="1">
    <citation type="submission" date="2017-02" db="EMBL/GenBank/DDBJ databases">
        <authorList>
            <person name="Tafer H."/>
            <person name="Lopandic K."/>
        </authorList>
    </citation>
    <scope>NUCLEOTIDE SEQUENCE [LARGE SCALE GENOMIC DNA]</scope>
    <source>
        <strain evidence="10">CBS 366.77</strain>
    </source>
</reference>
<evidence type="ECO:0000259" key="8">
    <source>
        <dbReference type="Pfam" id="PF00155"/>
    </source>
</evidence>
<dbReference type="Pfam" id="PF00155">
    <property type="entry name" value="Aminotran_1_2"/>
    <property type="match status" value="1"/>
</dbReference>
<name>A0A3A2ZB37_9EURO</name>
<keyword evidence="5 7" id="KW-0808">Transferase</keyword>
<gene>
    <name evidence="9" type="ORF">PHISCL_07298</name>
</gene>
<evidence type="ECO:0000256" key="1">
    <source>
        <dbReference type="ARBA" id="ARBA00001933"/>
    </source>
</evidence>
<dbReference type="PANTHER" id="PTHR11879">
    <property type="entry name" value="ASPARTATE AMINOTRANSFERASE"/>
    <property type="match status" value="1"/>
</dbReference>
<dbReference type="Gene3D" id="3.90.1150.10">
    <property type="entry name" value="Aspartate Aminotransferase, domain 1"/>
    <property type="match status" value="1"/>
</dbReference>
<evidence type="ECO:0000256" key="4">
    <source>
        <dbReference type="ARBA" id="ARBA00022576"/>
    </source>
</evidence>
<feature type="domain" description="Aminotransferase class I/classII large" evidence="8">
    <location>
        <begin position="39"/>
        <end position="408"/>
    </location>
</feature>
<comment type="subunit">
    <text evidence="3 7">Homodimer.</text>
</comment>
<evidence type="ECO:0000256" key="3">
    <source>
        <dbReference type="ARBA" id="ARBA00011738"/>
    </source>
</evidence>